<feature type="compositionally biased region" description="Basic residues" evidence="1">
    <location>
        <begin position="608"/>
        <end position="626"/>
    </location>
</feature>
<feature type="region of interest" description="Disordered" evidence="1">
    <location>
        <begin position="278"/>
        <end position="331"/>
    </location>
</feature>
<dbReference type="EMBL" id="KN822988">
    <property type="protein sequence ID" value="KIO29007.1"/>
    <property type="molecule type" value="Genomic_DNA"/>
</dbReference>
<evidence type="ECO:0000256" key="1">
    <source>
        <dbReference type="SAM" id="MobiDB-lite"/>
    </source>
</evidence>
<evidence type="ECO:0000313" key="2">
    <source>
        <dbReference type="EMBL" id="KIO29007.1"/>
    </source>
</evidence>
<name>A0A0C3M5S7_9AGAM</name>
<keyword evidence="3" id="KW-1185">Reference proteome</keyword>
<proteinExistence type="predicted"/>
<feature type="compositionally biased region" description="Polar residues" evidence="1">
    <location>
        <begin position="301"/>
        <end position="310"/>
    </location>
</feature>
<gene>
    <name evidence="2" type="ORF">M407DRAFT_6485</name>
</gene>
<sequence>MLRSNLSTPRRTRASGTNVQSPLSGNGTPSTRRAHANNIPHTPLSLQVQVSSLAYTTLDTLPPSLPTGDIAPNWLPEHVPLFMTADNQPTIAALIASRATVAARHGNILRNAGNCALDWEWYIKEKSRRKLIYNQISDVLADLCAFLELTTDATVFLYCARPERRPSDRTVGRGEVIYANACGRQDSEGIALYNDLLDSAQAFGDYQSRSWMARQNAYDTLARRLCVQVMGAGVAAHRFGDFPALARFDSDAADSLAQALSELDFSSHSVASPLYSTSTAHNQHLSPSARHPPARFGNLSVPGSASTSSYPPAADEGSSDDDEHQNSTIPFVGRHARARELECMNRLGLTELQKAQVRLNMWETHPENCLSSYPNDLSMRRKACFYQDYIPHVDLYPSPFPPVLPKRALFVLADWGDIKETKTKRPVTWYQAFLKLRRRCWGFPIPSPPVLSLLAPPGQLRYKTTTHRRLSASSRAPASTNRQRTIQMSESQSVLSCTKTDCRFSDLVVEAKRQVASVGLSSIDEAEDAVFLLQGLALDPGGDLGLRPNEGFSANPRKRERSPSPEIGRSTSAKQAPSDTYGISQGAKSAPPKNAAGPRDCKQLPKGGRCKARKGKPGRVTSKRRSLYRKAGAVASTLAPAALPHSAQGYLGPLNDDDSMPKPAAFADRAFEGPLPANVCPDAHPRLLDLARAGYRVVSSSVGSRFLIRPTLFLDNEDRVIGWRTGVVGGSENAQRWERKTQDLTSAVETLADHMSTRGSKREGVARGEHSWASWGYSYGGGQTVRPSSFD</sequence>
<reference evidence="2 3" key="1">
    <citation type="submission" date="2014-04" db="EMBL/GenBank/DDBJ databases">
        <authorList>
            <consortium name="DOE Joint Genome Institute"/>
            <person name="Kuo A."/>
            <person name="Girlanda M."/>
            <person name="Perotto S."/>
            <person name="Kohler A."/>
            <person name="Nagy L.G."/>
            <person name="Floudas D."/>
            <person name="Copeland A."/>
            <person name="Barry K.W."/>
            <person name="Cichocki N."/>
            <person name="Veneault-Fourrey C."/>
            <person name="LaButti K."/>
            <person name="Lindquist E.A."/>
            <person name="Lipzen A."/>
            <person name="Lundell T."/>
            <person name="Morin E."/>
            <person name="Murat C."/>
            <person name="Sun H."/>
            <person name="Tunlid A."/>
            <person name="Henrissat B."/>
            <person name="Grigoriev I.V."/>
            <person name="Hibbett D.S."/>
            <person name="Martin F."/>
            <person name="Nordberg H.P."/>
            <person name="Cantor M.N."/>
            <person name="Hua S.X."/>
        </authorList>
    </citation>
    <scope>NUCLEOTIDE SEQUENCE [LARGE SCALE GENOMIC DNA]</scope>
    <source>
        <strain evidence="2 3">MUT 4182</strain>
    </source>
</reference>
<accession>A0A0C3M5S7</accession>
<feature type="compositionally biased region" description="Polar residues" evidence="1">
    <location>
        <begin position="569"/>
        <end position="587"/>
    </location>
</feature>
<feature type="region of interest" description="Disordered" evidence="1">
    <location>
        <begin position="542"/>
        <end position="626"/>
    </location>
</feature>
<dbReference type="Proteomes" id="UP000054248">
    <property type="component" value="Unassembled WGS sequence"/>
</dbReference>
<evidence type="ECO:0000313" key="3">
    <source>
        <dbReference type="Proteomes" id="UP000054248"/>
    </source>
</evidence>
<feature type="region of interest" description="Disordered" evidence="1">
    <location>
        <begin position="465"/>
        <end position="487"/>
    </location>
</feature>
<reference evidence="3" key="2">
    <citation type="submission" date="2015-01" db="EMBL/GenBank/DDBJ databases">
        <title>Evolutionary Origins and Diversification of the Mycorrhizal Mutualists.</title>
        <authorList>
            <consortium name="DOE Joint Genome Institute"/>
            <consortium name="Mycorrhizal Genomics Consortium"/>
            <person name="Kohler A."/>
            <person name="Kuo A."/>
            <person name="Nagy L.G."/>
            <person name="Floudas D."/>
            <person name="Copeland A."/>
            <person name="Barry K.W."/>
            <person name="Cichocki N."/>
            <person name="Veneault-Fourrey C."/>
            <person name="LaButti K."/>
            <person name="Lindquist E.A."/>
            <person name="Lipzen A."/>
            <person name="Lundell T."/>
            <person name="Morin E."/>
            <person name="Murat C."/>
            <person name="Riley R."/>
            <person name="Ohm R."/>
            <person name="Sun H."/>
            <person name="Tunlid A."/>
            <person name="Henrissat B."/>
            <person name="Grigoriev I.V."/>
            <person name="Hibbett D.S."/>
            <person name="Martin F."/>
        </authorList>
    </citation>
    <scope>NUCLEOTIDE SEQUENCE [LARGE SCALE GENOMIC DNA]</scope>
    <source>
        <strain evidence="3">MUT 4182</strain>
    </source>
</reference>
<dbReference type="HOGENOM" id="CLU_354958_0_0_1"/>
<feature type="region of interest" description="Disordered" evidence="1">
    <location>
        <begin position="1"/>
        <end position="38"/>
    </location>
</feature>
<feature type="compositionally biased region" description="Polar residues" evidence="1">
    <location>
        <begin position="1"/>
        <end position="31"/>
    </location>
</feature>
<protein>
    <submittedName>
        <fullName evidence="2">Uncharacterized protein</fullName>
    </submittedName>
</protein>
<organism evidence="2 3">
    <name type="scientific">Tulasnella calospora MUT 4182</name>
    <dbReference type="NCBI Taxonomy" id="1051891"/>
    <lineage>
        <taxon>Eukaryota</taxon>
        <taxon>Fungi</taxon>
        <taxon>Dikarya</taxon>
        <taxon>Basidiomycota</taxon>
        <taxon>Agaricomycotina</taxon>
        <taxon>Agaricomycetes</taxon>
        <taxon>Cantharellales</taxon>
        <taxon>Tulasnellaceae</taxon>
        <taxon>Tulasnella</taxon>
    </lineage>
</organism>
<dbReference type="AlphaFoldDB" id="A0A0C3M5S7"/>